<dbReference type="Pfam" id="PF13529">
    <property type="entry name" value="Peptidase_C39_2"/>
    <property type="match status" value="1"/>
</dbReference>
<evidence type="ECO:0000313" key="3">
    <source>
        <dbReference type="EMBL" id="MED1203117.1"/>
    </source>
</evidence>
<name>A0ABU6MIQ3_9BACI</name>
<feature type="domain" description="Peptidase C39-like" evidence="2">
    <location>
        <begin position="52"/>
        <end position="217"/>
    </location>
</feature>
<accession>A0ABU6MIQ3</accession>
<feature type="transmembrane region" description="Helical" evidence="1">
    <location>
        <begin position="9"/>
        <end position="26"/>
    </location>
</feature>
<reference evidence="3 4" key="1">
    <citation type="submission" date="2023-03" db="EMBL/GenBank/DDBJ databases">
        <title>Bacillus Genome Sequencing.</title>
        <authorList>
            <person name="Dunlap C."/>
        </authorList>
    </citation>
    <scope>NUCLEOTIDE SEQUENCE [LARGE SCALE GENOMIC DNA]</scope>
    <source>
        <strain evidence="3 4">B-23453</strain>
    </source>
</reference>
<keyword evidence="1" id="KW-0472">Membrane</keyword>
<keyword evidence="1" id="KW-0812">Transmembrane</keyword>
<gene>
    <name evidence="3" type="ORF">P4T90_08500</name>
</gene>
<organism evidence="3 4">
    <name type="scientific">Heyndrickxia acidicola</name>
    <dbReference type="NCBI Taxonomy" id="209389"/>
    <lineage>
        <taxon>Bacteria</taxon>
        <taxon>Bacillati</taxon>
        <taxon>Bacillota</taxon>
        <taxon>Bacilli</taxon>
        <taxon>Bacillales</taxon>
        <taxon>Bacillaceae</taxon>
        <taxon>Heyndrickxia</taxon>
    </lineage>
</organism>
<sequence length="262" mass="29173">MKGRNSKIPAIYLIIILSTGILLFGFQNGSIKPFSTPAAKYTQPNIKGKVLLNVPVYSQFPELPRGCEVTSLSMLLQSAGVSAQKLTLAHQLKKTAETIKTKDGKTVYGNPNLGFVGNMFTLSQPGYAVYAKPVFDLGEKYLPGRMVNLTGASFDRVKLALSENKPVWTIVNTEYRRLPESYFQKWTTQAGPVRVTKKEHAVVITGYDANYVYFNDPLTGKKNKKAPYADFVAGWKQMGSQALTYSDKKMIAKNPLADWRWS</sequence>
<evidence type="ECO:0000256" key="1">
    <source>
        <dbReference type="SAM" id="Phobius"/>
    </source>
</evidence>
<evidence type="ECO:0000313" key="4">
    <source>
        <dbReference type="Proteomes" id="UP001341444"/>
    </source>
</evidence>
<protein>
    <submittedName>
        <fullName evidence="3">C39 family peptidase</fullName>
    </submittedName>
</protein>
<dbReference type="InterPro" id="IPR039564">
    <property type="entry name" value="Peptidase_C39-like"/>
</dbReference>
<dbReference type="PANTHER" id="PTHR37806">
    <property type="entry name" value="LMO0724 PROTEIN"/>
    <property type="match status" value="1"/>
</dbReference>
<keyword evidence="4" id="KW-1185">Reference proteome</keyword>
<keyword evidence="1" id="KW-1133">Transmembrane helix</keyword>
<dbReference type="EMBL" id="JARMAB010000011">
    <property type="protein sequence ID" value="MED1203117.1"/>
    <property type="molecule type" value="Genomic_DNA"/>
</dbReference>
<dbReference type="Proteomes" id="UP001341444">
    <property type="component" value="Unassembled WGS sequence"/>
</dbReference>
<comment type="caution">
    <text evidence="3">The sequence shown here is derived from an EMBL/GenBank/DDBJ whole genome shotgun (WGS) entry which is preliminary data.</text>
</comment>
<dbReference type="Gene3D" id="3.90.70.10">
    <property type="entry name" value="Cysteine proteinases"/>
    <property type="match status" value="1"/>
</dbReference>
<evidence type="ECO:0000259" key="2">
    <source>
        <dbReference type="Pfam" id="PF13529"/>
    </source>
</evidence>
<proteinExistence type="predicted"/>
<dbReference type="PANTHER" id="PTHR37806:SF1">
    <property type="entry name" value="PEPTIDASE C39-LIKE DOMAIN-CONTAINING PROTEIN"/>
    <property type="match status" value="1"/>
</dbReference>
<dbReference type="RefSeq" id="WP_066269981.1">
    <property type="nucleotide sequence ID" value="NZ_JARMAB010000011.1"/>
</dbReference>